<protein>
    <submittedName>
        <fullName evidence="1">Uncharacterized protein</fullName>
    </submittedName>
</protein>
<organism evidence="1">
    <name type="scientific">marine metagenome</name>
    <dbReference type="NCBI Taxonomy" id="408172"/>
    <lineage>
        <taxon>unclassified sequences</taxon>
        <taxon>metagenomes</taxon>
        <taxon>ecological metagenomes</taxon>
    </lineage>
</organism>
<dbReference type="AlphaFoldDB" id="A0A382W9L8"/>
<reference evidence="1" key="1">
    <citation type="submission" date="2018-05" db="EMBL/GenBank/DDBJ databases">
        <authorList>
            <person name="Lanie J.A."/>
            <person name="Ng W.-L."/>
            <person name="Kazmierczak K.M."/>
            <person name="Andrzejewski T.M."/>
            <person name="Davidsen T.M."/>
            <person name="Wayne K.J."/>
            <person name="Tettelin H."/>
            <person name="Glass J.I."/>
            <person name="Rusch D."/>
            <person name="Podicherti R."/>
            <person name="Tsui H.-C.T."/>
            <person name="Winkler M.E."/>
        </authorList>
    </citation>
    <scope>NUCLEOTIDE SEQUENCE</scope>
</reference>
<name>A0A382W9L8_9ZZZZ</name>
<accession>A0A382W9L8</accession>
<gene>
    <name evidence="1" type="ORF">METZ01_LOCUS408420</name>
</gene>
<evidence type="ECO:0000313" key="1">
    <source>
        <dbReference type="EMBL" id="SVD55566.1"/>
    </source>
</evidence>
<proteinExistence type="predicted"/>
<dbReference type="EMBL" id="UINC01158172">
    <property type="protein sequence ID" value="SVD55566.1"/>
    <property type="molecule type" value="Genomic_DNA"/>
</dbReference>
<sequence>MSIIKDKIYSEIIYPGSSTNKNEANYLHNRHLDKKQFGICVVIKK</sequence>